<accession>A0ABD3BN81</accession>
<dbReference type="GO" id="GO:0006310">
    <property type="term" value="P:DNA recombination"/>
    <property type="evidence" value="ECO:0007669"/>
    <property type="project" value="UniProtKB-KW"/>
</dbReference>
<dbReference type="Pfam" id="PF14214">
    <property type="entry name" value="Helitron_like_N"/>
    <property type="match status" value="1"/>
</dbReference>
<dbReference type="InterPro" id="IPR012340">
    <property type="entry name" value="NA-bd_OB-fold"/>
</dbReference>
<dbReference type="Pfam" id="PF21530">
    <property type="entry name" value="Pif1_2B_dom"/>
    <property type="match status" value="1"/>
</dbReference>
<feature type="region of interest" description="Disordered" evidence="2">
    <location>
        <begin position="1597"/>
        <end position="1643"/>
    </location>
</feature>
<evidence type="ECO:0000313" key="6">
    <source>
        <dbReference type="EMBL" id="KAL3618734.1"/>
    </source>
</evidence>
<dbReference type="Gene3D" id="3.40.50.300">
    <property type="entry name" value="P-loop containing nucleotide triphosphate hydrolases"/>
    <property type="match status" value="1"/>
</dbReference>
<feature type="domain" description="Helitron helicase-like" evidence="4">
    <location>
        <begin position="321"/>
        <end position="504"/>
    </location>
</feature>
<dbReference type="GO" id="GO:0005524">
    <property type="term" value="F:ATP binding"/>
    <property type="evidence" value="ECO:0007669"/>
    <property type="project" value="UniProtKB-KW"/>
</dbReference>
<feature type="compositionally biased region" description="Low complexity" evidence="2">
    <location>
        <begin position="1597"/>
        <end position="1606"/>
    </location>
</feature>
<keyword evidence="1" id="KW-0233">DNA recombination</keyword>
<comment type="caution">
    <text evidence="6">The sequence shown here is derived from an EMBL/GenBank/DDBJ whole genome shotgun (WGS) entry which is preliminary data.</text>
</comment>
<evidence type="ECO:0000256" key="2">
    <source>
        <dbReference type="SAM" id="MobiDB-lite"/>
    </source>
</evidence>
<comment type="similarity">
    <text evidence="1">Belongs to the helicase family.</text>
</comment>
<evidence type="ECO:0000256" key="1">
    <source>
        <dbReference type="RuleBase" id="RU363044"/>
    </source>
</evidence>
<dbReference type="GO" id="GO:0006281">
    <property type="term" value="P:DNA repair"/>
    <property type="evidence" value="ECO:0007669"/>
    <property type="project" value="UniProtKB-KW"/>
</dbReference>
<keyword evidence="1" id="KW-0347">Helicase</keyword>
<feature type="region of interest" description="Disordered" evidence="2">
    <location>
        <begin position="1"/>
        <end position="27"/>
    </location>
</feature>
<dbReference type="InterPro" id="IPR027417">
    <property type="entry name" value="P-loop_NTPase"/>
</dbReference>
<sequence length="1643" mass="186018">MARKRKSDYSAHEVGESSRSRRSRRLPNCSNILPAPASPMPTYFDDGDCEYICEYCAALFWFAERIVRGPLHSRPRYTHCCKGGFVRLPFPLHPPLAIKHLFNDSSFMENVRAYNNMFSMTSFGAQIDDAINDGRGPYVFKISGQISHWIGSICPADNELPRFLQLYIYDTDNEVSNRLRFFDNSANQPLLPAIVNTISDTLRSCNEYARLFKRAADLCDMSPDCNFSIRLYNNVGDRRYEPPASGTLGGIVSADDSNASKYDIVVHKKDGPPHRVSKLHPSYIPLQYPLLFPFAEPGWSPDMRLHSVSGGKRRNLTVNMYYSFQIQDRNNIYSLLLNGGRLFQQYLVDAYTCIEQSRLDFINANQNIFRSEYVAGLYDALGRGDNNARDIGKRIFLPSSFTGGPRYMYKHYHDALAICRVYGNPQYFITFTCNVKWPEICRHLDKIGGLQAQNRPDIIARVFRIKVQQFLRFMRSNRPFGDVVADLYTIEFQKRGLPHCHTLIWVAPPHKVRDAADVDKYISAEIPDPAADPVLHKIVTDLMIHGPCGLARPNSPCMRDNKCSKSFPKKFECNSRFDKDGYVQYRRRDTPYRATKNGIALDNRYVVPYNEALCRHFNAHINVEHCGWNMMIKYLFKYISKGADRVRFCITKSHEAAAVDPDATLPVINEVKNFLDGRYICPHEASWRILNFPIHERTPAVEVLAVHLQDMQNVTFKENLRLEAIIRNPSFGKTTLTEWLQSNKRDDDGLGLTYVNYSSKYRWDKKAMSWISRVHLQNPGIGRLAYVHPASGKLFYLRVLLCHQCGCKSFADIRTVSGVVHSTYRSACESLGLLGDDREWLTAFVESSSWATSSELRVLFIHMLLFCDVSQPLFFWESQWRCMGNDIRLRLTSEITTTGCFLNDADIQQCILFELEKLLHSATPSKSLTDFGIPLPSASALTSVGNRLLMEETCYDRATLEADHNQLHLLLNSDQLKVYNSILSSYHTNSQSLLFVYGHGGTGKTFLWRTIIAFFRSKGKIVLAVAASGIASLLLPAGRTAHSRFKIPIDLTDQSTCHIKKGTHLAELLRQTLLIIWDEAPMSDRRCLECLDKTLKDITDDTNHPFGGKSVLLGGDFRQTLPVKYLIHAKENRAIVCPTNDTSDEINKLVLNLTPGHCKIYNSHDVMIPHGGGQNDMEALYPQEYLNQLSFPGIPSHQLCLKINTPIILIRNINQPLGLCNGTRLIVSQLLPRIIEQCYKWHANEYVTSKNSNLETIEIRVVKKWISKGKKEELCYQFVDAYGDCIEATAKVKHIEHFDSVIQLDSCYKVSGYIAVGPRTDMATVNHAASLVIERKARFDPATNLNIPTVYFDFATYDTIKGRIKNPRLLTDYIGRVKRNCMRSTSTGKELRKTLLQNEMGTEVEITLWPEKQHLIGDEVIPGDIVAITSTLVTEHIGRLQLESTYLTTAFVNLDMPQTMHHVNRLRALPAMQPTSTNEQLVTVIDLKLMSQQNIQQGNGDVNFVCEDDDDVTPNFRYCVNATITDATGSVDTVFFNESMQAIVNMSCKDMVTKHALPANSKNVPQLLKSIIDTSRILHLTLKNDGQIVVNSVSDIDSTTDTQSTSAAPGTSTFTPTTPIPKPGTSKRQLIETPGDDKKMKRA</sequence>
<comment type="catalytic activity">
    <reaction evidence="1">
        <text>ATP + H2O = ADP + phosphate + H(+)</text>
        <dbReference type="Rhea" id="RHEA:13065"/>
        <dbReference type="ChEBI" id="CHEBI:15377"/>
        <dbReference type="ChEBI" id="CHEBI:15378"/>
        <dbReference type="ChEBI" id="CHEBI:30616"/>
        <dbReference type="ChEBI" id="CHEBI:43474"/>
        <dbReference type="ChEBI" id="CHEBI:456216"/>
        <dbReference type="EC" id="5.6.2.3"/>
    </reaction>
</comment>
<feature type="compositionally biased region" description="Polar residues" evidence="2">
    <location>
        <begin position="1607"/>
        <end position="1617"/>
    </location>
</feature>
<reference evidence="7" key="1">
    <citation type="journal article" date="2024" name="IScience">
        <title>Strigolactones Initiate the Formation of Haustorium-like Structures in Castilleja.</title>
        <authorList>
            <person name="Buerger M."/>
            <person name="Peterson D."/>
            <person name="Chory J."/>
        </authorList>
    </citation>
    <scope>NUCLEOTIDE SEQUENCE [LARGE SCALE GENOMIC DNA]</scope>
</reference>
<dbReference type="Pfam" id="PF05970">
    <property type="entry name" value="PIF1"/>
    <property type="match status" value="1"/>
</dbReference>
<dbReference type="EC" id="5.6.2.3" evidence="1"/>
<evidence type="ECO:0000259" key="3">
    <source>
        <dbReference type="Pfam" id="PF05970"/>
    </source>
</evidence>
<gene>
    <name evidence="6" type="ORF">CASFOL_037396</name>
</gene>
<dbReference type="EMBL" id="JAVIJP010000078">
    <property type="protein sequence ID" value="KAL3618734.1"/>
    <property type="molecule type" value="Genomic_DNA"/>
</dbReference>
<keyword evidence="1" id="KW-0378">Hydrolase</keyword>
<feature type="compositionally biased region" description="Basic and acidic residues" evidence="2">
    <location>
        <begin position="7"/>
        <end position="19"/>
    </location>
</feature>
<keyword evidence="1" id="KW-0067">ATP-binding</keyword>
<protein>
    <recommendedName>
        <fullName evidence="1">ATP-dependent DNA helicase</fullName>
        <ecNumber evidence="1">5.6.2.3</ecNumber>
    </recommendedName>
</protein>
<dbReference type="Proteomes" id="UP001632038">
    <property type="component" value="Unassembled WGS sequence"/>
</dbReference>
<dbReference type="Gene3D" id="2.40.50.140">
    <property type="entry name" value="Nucleic acid-binding proteins"/>
    <property type="match status" value="2"/>
</dbReference>
<feature type="domain" description="DNA helicase Pif1-like 2B" evidence="5">
    <location>
        <begin position="1184"/>
        <end position="1230"/>
    </location>
</feature>
<comment type="cofactor">
    <cofactor evidence="1">
        <name>Mg(2+)</name>
        <dbReference type="ChEBI" id="CHEBI:18420"/>
    </cofactor>
</comment>
<keyword evidence="1" id="KW-0234">DNA repair</keyword>
<dbReference type="InterPro" id="IPR049163">
    <property type="entry name" value="Pif1-like_2B_dom"/>
</dbReference>
<evidence type="ECO:0000259" key="5">
    <source>
        <dbReference type="Pfam" id="PF21530"/>
    </source>
</evidence>
<evidence type="ECO:0000313" key="7">
    <source>
        <dbReference type="Proteomes" id="UP001632038"/>
    </source>
</evidence>
<dbReference type="GO" id="GO:0016787">
    <property type="term" value="F:hydrolase activity"/>
    <property type="evidence" value="ECO:0007669"/>
    <property type="project" value="UniProtKB-KW"/>
</dbReference>
<dbReference type="SUPFAM" id="SSF50249">
    <property type="entry name" value="Nucleic acid-binding proteins"/>
    <property type="match status" value="2"/>
</dbReference>
<dbReference type="PANTHER" id="PTHR10492">
    <property type="match status" value="1"/>
</dbReference>
<dbReference type="InterPro" id="IPR010285">
    <property type="entry name" value="DNA_helicase_pif1-like_DEAD"/>
</dbReference>
<dbReference type="PANTHER" id="PTHR10492:SF96">
    <property type="entry name" value="ATP-DEPENDENT DNA HELICASE"/>
    <property type="match status" value="1"/>
</dbReference>
<dbReference type="GO" id="GO:0043139">
    <property type="term" value="F:5'-3' DNA helicase activity"/>
    <property type="evidence" value="ECO:0007669"/>
    <property type="project" value="UniProtKB-EC"/>
</dbReference>
<name>A0ABD3BN81_9LAMI</name>
<proteinExistence type="inferred from homology"/>
<organism evidence="6 7">
    <name type="scientific">Castilleja foliolosa</name>
    <dbReference type="NCBI Taxonomy" id="1961234"/>
    <lineage>
        <taxon>Eukaryota</taxon>
        <taxon>Viridiplantae</taxon>
        <taxon>Streptophyta</taxon>
        <taxon>Embryophyta</taxon>
        <taxon>Tracheophyta</taxon>
        <taxon>Spermatophyta</taxon>
        <taxon>Magnoliopsida</taxon>
        <taxon>eudicotyledons</taxon>
        <taxon>Gunneridae</taxon>
        <taxon>Pentapetalae</taxon>
        <taxon>asterids</taxon>
        <taxon>lamiids</taxon>
        <taxon>Lamiales</taxon>
        <taxon>Orobanchaceae</taxon>
        <taxon>Pedicularideae</taxon>
        <taxon>Castillejinae</taxon>
        <taxon>Castilleja</taxon>
    </lineage>
</organism>
<keyword evidence="1" id="KW-0227">DNA damage</keyword>
<dbReference type="SUPFAM" id="SSF52540">
    <property type="entry name" value="P-loop containing nucleoside triphosphate hydrolases"/>
    <property type="match status" value="2"/>
</dbReference>
<dbReference type="InterPro" id="IPR025476">
    <property type="entry name" value="Helitron_helicase-like"/>
</dbReference>
<feature type="domain" description="DNA helicase Pif1-like DEAD-box helicase" evidence="3">
    <location>
        <begin position="971"/>
        <end position="1124"/>
    </location>
</feature>
<keyword evidence="7" id="KW-1185">Reference proteome</keyword>
<keyword evidence="1" id="KW-0547">Nucleotide-binding</keyword>
<evidence type="ECO:0000259" key="4">
    <source>
        <dbReference type="Pfam" id="PF14214"/>
    </source>
</evidence>